<dbReference type="VEuPathDB" id="TriTrypDB:LdCL_100012000"/>
<dbReference type="AlphaFoldDB" id="A0A504XE59"/>
<evidence type="ECO:0000313" key="3">
    <source>
        <dbReference type="Proteomes" id="UP000318447"/>
    </source>
</evidence>
<gene>
    <name evidence="2" type="ORF">CGC21_23605</name>
</gene>
<organism evidence="2 3">
    <name type="scientific">Leishmania donovani</name>
    <dbReference type="NCBI Taxonomy" id="5661"/>
    <lineage>
        <taxon>Eukaryota</taxon>
        <taxon>Discoba</taxon>
        <taxon>Euglenozoa</taxon>
        <taxon>Kinetoplastea</taxon>
        <taxon>Metakinetoplastina</taxon>
        <taxon>Trypanosomatida</taxon>
        <taxon>Trypanosomatidae</taxon>
        <taxon>Leishmaniinae</taxon>
        <taxon>Leishmania</taxon>
    </lineage>
</organism>
<sequence>MKLLPCICRFRTSGLSRARARSRLLFHLWMHHPQHHAGIFMENGVPRTRKLRHPKRYSARYASAPSPAPSRSPPISAASNGAVDLAKVAPWVRGHRCEESPTRLRCCPGLEEQRRRGIADASAAKVAFAASHSMFLCEPFGLCNGLIAGKQLCMGILVHGQASRGLMLPWLQTDYASCQWHLMSTEDRGKGERPTAHMEIVSVDGPITMLLREEVQVSEDTCWETKRMLTWGEWQRVWEDMDDAVSEELHRGTTHPRRNICGHSSAFPSSVLDLWNARKASLQGRHSVYRLILLVASTAERTDAAQAAAQATTAPSAANGPQLQFVDARRPAIPGPESLTFQIVKISAYTADTCTMQTVVVFLSTIYGAAFDGRDMTPPENHNTALALARAFDSLLNSGVALARAHPLQRKFPGRADDGPRGPDVFNREEEHETGGRGTCTPPHRNVSVAQLRSPRSLPEPLADRHGLPMDPHTCGRNLHAVRKLDQSHHGLTVLKTAESNGCVSGVKRYAQKRCKRWQHDWLVAPCNAARRARHVQVDVWAGRMQIAGTCRAVKQAAGSVIQAACRLKVTVNRDEAEVGCSEHAAAQQAADDDRCGVRPLHRRDIGRTGSRVHEAGGRASRLHGHAMGPRPRRAFRCGSAPGGAFALFVWNCKGRLMHRPTFMWVARLPSLLSERTAHTAAKRPPTSRAVIPSIQC</sequence>
<evidence type="ECO:0000256" key="1">
    <source>
        <dbReference type="SAM" id="MobiDB-lite"/>
    </source>
</evidence>
<accession>A0A504XE59</accession>
<reference evidence="3" key="1">
    <citation type="submission" date="2019-02" db="EMBL/GenBank/DDBJ databases">
        <title>FDA dAtabase for Regulatory Grade micrObial Sequences (FDA-ARGOS): Supporting development and validation of Infectious Disease Dx tests.</title>
        <authorList>
            <person name="Duncan R."/>
            <person name="Fisher C."/>
            <person name="Tallon L."/>
            <person name="Sadzewicz L."/>
            <person name="Sengamalay N."/>
            <person name="Ott S."/>
            <person name="Godinez A."/>
            <person name="Nagaraj S."/>
            <person name="Vavikolanu K."/>
            <person name="Nadendla S."/>
            <person name="Aluvathingal J."/>
            <person name="Sichtig H."/>
        </authorList>
    </citation>
    <scope>NUCLEOTIDE SEQUENCE [LARGE SCALE GENOMIC DNA]</scope>
    <source>
        <strain evidence="3">FDAARGOS_361</strain>
    </source>
</reference>
<feature type="region of interest" description="Disordered" evidence="1">
    <location>
        <begin position="411"/>
        <end position="445"/>
    </location>
</feature>
<feature type="compositionally biased region" description="Basic and acidic residues" evidence="1">
    <location>
        <begin position="414"/>
        <end position="435"/>
    </location>
</feature>
<comment type="caution">
    <text evidence="2">The sequence shown here is derived from an EMBL/GenBank/DDBJ whole genome shotgun (WGS) entry which is preliminary data.</text>
</comment>
<protein>
    <submittedName>
        <fullName evidence="2">Uncharacterized protein</fullName>
    </submittedName>
</protein>
<name>A0A504XE59_LEIDO</name>
<dbReference type="VEuPathDB" id="TriTrypDB:LDHU3_27.2590"/>
<dbReference type="EMBL" id="RHLC01000036">
    <property type="protein sequence ID" value="TPP46614.1"/>
    <property type="molecule type" value="Genomic_DNA"/>
</dbReference>
<dbReference type="VEuPathDB" id="TriTrypDB:LdCL_270023900"/>
<evidence type="ECO:0000313" key="2">
    <source>
        <dbReference type="EMBL" id="TPP46614.1"/>
    </source>
</evidence>
<proteinExistence type="predicted"/>
<dbReference type="VEuPathDB" id="TriTrypDB:LDHU3_10.0820"/>
<dbReference type="Proteomes" id="UP000318447">
    <property type="component" value="Unassembled WGS sequence"/>
</dbReference>